<comment type="caution">
    <text evidence="5">The sequence shown here is derived from an EMBL/GenBank/DDBJ whole genome shotgun (WGS) entry which is preliminary data.</text>
</comment>
<dbReference type="GO" id="GO:0003677">
    <property type="term" value="F:DNA binding"/>
    <property type="evidence" value="ECO:0007669"/>
    <property type="project" value="UniProtKB-KW"/>
</dbReference>
<feature type="domain" description="HTH gntR-type" evidence="4">
    <location>
        <begin position="1"/>
        <end position="66"/>
    </location>
</feature>
<dbReference type="PANTHER" id="PTHR44846">
    <property type="entry name" value="MANNOSYL-D-GLYCERATE TRANSPORT/METABOLISM SYSTEM REPRESSOR MNGR-RELATED"/>
    <property type="match status" value="1"/>
</dbReference>
<gene>
    <name evidence="5" type="ORF">J2S41_005971</name>
</gene>
<dbReference type="Gene3D" id="3.40.1410.10">
    <property type="entry name" value="Chorismate lyase-like"/>
    <property type="match status" value="1"/>
</dbReference>
<dbReference type="EMBL" id="JAVDYB010000001">
    <property type="protein sequence ID" value="MDR7279193.1"/>
    <property type="molecule type" value="Genomic_DNA"/>
</dbReference>
<proteinExistence type="predicted"/>
<dbReference type="InterPro" id="IPR000524">
    <property type="entry name" value="Tscrpt_reg_HTH_GntR"/>
</dbReference>
<dbReference type="InterPro" id="IPR028978">
    <property type="entry name" value="Chorismate_lyase_/UTRA_dom_sf"/>
</dbReference>
<evidence type="ECO:0000256" key="1">
    <source>
        <dbReference type="ARBA" id="ARBA00023015"/>
    </source>
</evidence>
<dbReference type="GO" id="GO:0003700">
    <property type="term" value="F:DNA-binding transcription factor activity"/>
    <property type="evidence" value="ECO:0007669"/>
    <property type="project" value="InterPro"/>
</dbReference>
<dbReference type="SMART" id="SM00866">
    <property type="entry name" value="UTRA"/>
    <property type="match status" value="1"/>
</dbReference>
<dbReference type="InterPro" id="IPR050679">
    <property type="entry name" value="Bact_HTH_transcr_reg"/>
</dbReference>
<dbReference type="InterPro" id="IPR011663">
    <property type="entry name" value="UTRA"/>
</dbReference>
<dbReference type="PROSITE" id="PS50949">
    <property type="entry name" value="HTH_GNTR"/>
    <property type="match status" value="1"/>
</dbReference>
<dbReference type="SUPFAM" id="SSF64288">
    <property type="entry name" value="Chorismate lyase-like"/>
    <property type="match status" value="1"/>
</dbReference>
<dbReference type="Gene3D" id="1.10.10.10">
    <property type="entry name" value="Winged helix-like DNA-binding domain superfamily/Winged helix DNA-binding domain"/>
    <property type="match status" value="1"/>
</dbReference>
<evidence type="ECO:0000313" key="6">
    <source>
        <dbReference type="Proteomes" id="UP001183643"/>
    </source>
</evidence>
<dbReference type="InterPro" id="IPR036388">
    <property type="entry name" value="WH-like_DNA-bd_sf"/>
</dbReference>
<dbReference type="SMART" id="SM00345">
    <property type="entry name" value="HTH_GNTR"/>
    <property type="match status" value="1"/>
</dbReference>
<dbReference type="Proteomes" id="UP001183643">
    <property type="component" value="Unassembled WGS sequence"/>
</dbReference>
<dbReference type="Pfam" id="PF07702">
    <property type="entry name" value="UTRA"/>
    <property type="match status" value="1"/>
</dbReference>
<dbReference type="InterPro" id="IPR036390">
    <property type="entry name" value="WH_DNA-bd_sf"/>
</dbReference>
<organism evidence="5 6">
    <name type="scientific">Catenuloplanes atrovinosus</name>
    <dbReference type="NCBI Taxonomy" id="137266"/>
    <lineage>
        <taxon>Bacteria</taxon>
        <taxon>Bacillati</taxon>
        <taxon>Actinomycetota</taxon>
        <taxon>Actinomycetes</taxon>
        <taxon>Micromonosporales</taxon>
        <taxon>Micromonosporaceae</taxon>
        <taxon>Catenuloplanes</taxon>
    </lineage>
</organism>
<dbReference type="GO" id="GO:0045892">
    <property type="term" value="P:negative regulation of DNA-templated transcription"/>
    <property type="evidence" value="ECO:0007669"/>
    <property type="project" value="TreeGrafter"/>
</dbReference>
<dbReference type="SUPFAM" id="SSF46785">
    <property type="entry name" value="Winged helix' DNA-binding domain"/>
    <property type="match status" value="1"/>
</dbReference>
<dbReference type="AlphaFoldDB" id="A0AAE4CCH3"/>
<accession>A0AAE4CCH3</accession>
<evidence type="ECO:0000313" key="5">
    <source>
        <dbReference type="EMBL" id="MDR7279193.1"/>
    </source>
</evidence>
<reference evidence="5" key="1">
    <citation type="submission" date="2023-07" db="EMBL/GenBank/DDBJ databases">
        <title>Sequencing the genomes of 1000 actinobacteria strains.</title>
        <authorList>
            <person name="Klenk H.-P."/>
        </authorList>
    </citation>
    <scope>NUCLEOTIDE SEQUENCE</scope>
    <source>
        <strain evidence="5">DSM 44707</strain>
    </source>
</reference>
<evidence type="ECO:0000259" key="4">
    <source>
        <dbReference type="PROSITE" id="PS50949"/>
    </source>
</evidence>
<protein>
    <submittedName>
        <fullName evidence="5">GntR family transcriptional regulator</fullName>
    </submittedName>
</protein>
<dbReference type="PRINTS" id="PR00035">
    <property type="entry name" value="HTHGNTR"/>
</dbReference>
<evidence type="ECO:0000256" key="2">
    <source>
        <dbReference type="ARBA" id="ARBA00023125"/>
    </source>
</evidence>
<evidence type="ECO:0000256" key="3">
    <source>
        <dbReference type="ARBA" id="ARBA00023163"/>
    </source>
</evidence>
<dbReference type="PANTHER" id="PTHR44846:SF1">
    <property type="entry name" value="MANNOSYL-D-GLYCERATE TRANSPORT_METABOLISM SYSTEM REPRESSOR MNGR-RELATED"/>
    <property type="match status" value="1"/>
</dbReference>
<dbReference type="RefSeq" id="WP_310372610.1">
    <property type="nucleotide sequence ID" value="NZ_JAVDYB010000001.1"/>
</dbReference>
<keyword evidence="2" id="KW-0238">DNA-binding</keyword>
<keyword evidence="1" id="KW-0805">Transcription regulation</keyword>
<keyword evidence="3" id="KW-0804">Transcription</keyword>
<dbReference type="Pfam" id="PF00392">
    <property type="entry name" value="GntR"/>
    <property type="match status" value="1"/>
</dbReference>
<keyword evidence="6" id="KW-1185">Reference proteome</keyword>
<name>A0AAE4CCH3_9ACTN</name>
<sequence length="236" mass="26275">MKRAEIRELLRELIDGRQPGEMMPSERHLSERFGVSRPTLRAAIEDLTRDGLLVRSHGRGTFTTPRKISQELAPASAGNFTVPPAEGDWRSEVIDFTIEPAGARLGRRMELSPSSSLRYIQRVRVVDGAPMAIERIRIPAELVPGLVPADVESGSLYQLLRMRYEVVVADAVQTTEPTVTDAEESRLLGVPLHAPALLFERTTRDTSGRVVEFARSIYRGDRYRITTHLAFGNDAG</sequence>
<dbReference type="CDD" id="cd07377">
    <property type="entry name" value="WHTH_GntR"/>
    <property type="match status" value="1"/>
</dbReference>